<keyword evidence="3" id="KW-1185">Reference proteome</keyword>
<feature type="coiled-coil region" evidence="1">
    <location>
        <begin position="89"/>
        <end position="116"/>
    </location>
</feature>
<proteinExistence type="predicted"/>
<evidence type="ECO:0008006" key="4">
    <source>
        <dbReference type="Google" id="ProtNLM"/>
    </source>
</evidence>
<dbReference type="Proteomes" id="UP001470230">
    <property type="component" value="Unassembled WGS sequence"/>
</dbReference>
<organism evidence="2 3">
    <name type="scientific">Tritrichomonas musculus</name>
    <dbReference type="NCBI Taxonomy" id="1915356"/>
    <lineage>
        <taxon>Eukaryota</taxon>
        <taxon>Metamonada</taxon>
        <taxon>Parabasalia</taxon>
        <taxon>Tritrichomonadida</taxon>
        <taxon>Tritrichomonadidae</taxon>
        <taxon>Tritrichomonas</taxon>
    </lineage>
</organism>
<name>A0ABR2KH29_9EUKA</name>
<gene>
    <name evidence="2" type="ORF">M9Y10_034086</name>
</gene>
<reference evidence="2 3" key="1">
    <citation type="submission" date="2024-04" db="EMBL/GenBank/DDBJ databases">
        <title>Tritrichomonas musculus Genome.</title>
        <authorList>
            <person name="Alves-Ferreira E."/>
            <person name="Grigg M."/>
            <person name="Lorenzi H."/>
            <person name="Galac M."/>
        </authorList>
    </citation>
    <scope>NUCLEOTIDE SEQUENCE [LARGE SCALE GENOMIC DNA]</scope>
    <source>
        <strain evidence="2 3">EAF2021</strain>
    </source>
</reference>
<keyword evidence="1" id="KW-0175">Coiled coil</keyword>
<evidence type="ECO:0000256" key="1">
    <source>
        <dbReference type="SAM" id="Coils"/>
    </source>
</evidence>
<accession>A0ABR2KH29</accession>
<protein>
    <recommendedName>
        <fullName evidence="4">DUF4201 domain-containing protein</fullName>
    </recommendedName>
</protein>
<feature type="coiled-coil region" evidence="1">
    <location>
        <begin position="190"/>
        <end position="273"/>
    </location>
</feature>
<evidence type="ECO:0000313" key="3">
    <source>
        <dbReference type="Proteomes" id="UP001470230"/>
    </source>
</evidence>
<dbReference type="EMBL" id="JAPFFF010000005">
    <property type="protein sequence ID" value="KAK8889340.1"/>
    <property type="molecule type" value="Genomic_DNA"/>
</dbReference>
<feature type="coiled-coil region" evidence="1">
    <location>
        <begin position="3"/>
        <end position="37"/>
    </location>
</feature>
<sequence>MSLLEKDQKLEKIRQQIYETEEDIKEIQRQLLKKRSEISQNQVKSVRKTNKPQTVEPDFSEEAFEGISEDHYQLLGRLKQKVSVTRNKVDKLHNANAMLQNDIVHQNEEIAKLENDTVDVKSRLFEISQNNRKQKENESFQKGRKRELKTATRDYRRAAKDAEILITGLEIKSSIPNEDRIDLKPQMENLVFLENSIRYTNKEIDDLKEEINLLNIEMEKPIVPDNDEDKEILPYYQIADDLEPDIKRLTDECNQKEKELNLLRQEVMKKHTQSLMIEQKFERIKSLVEENISFEGKIPNATTDELLKKLDIALSKSKGDKEYLQSQLNEKISSNHAKESLIKKKIRKIEMMKVMNEREIAKIKSSIKEQRDKSFDAEMELLSKIKEIQRKENLEKERKKKK</sequence>
<comment type="caution">
    <text evidence="2">The sequence shown here is derived from an EMBL/GenBank/DDBJ whole genome shotgun (WGS) entry which is preliminary data.</text>
</comment>
<evidence type="ECO:0000313" key="2">
    <source>
        <dbReference type="EMBL" id="KAK8889340.1"/>
    </source>
</evidence>